<dbReference type="Proteomes" id="UP000283993">
    <property type="component" value="Unassembled WGS sequence"/>
</dbReference>
<reference evidence="1 2" key="1">
    <citation type="submission" date="2013-10" db="EMBL/GenBank/DDBJ databases">
        <title>Salinisphaera orenii MK-B5 Genome Sequencing.</title>
        <authorList>
            <person name="Lai Q."/>
            <person name="Li C."/>
            <person name="Shao Z."/>
        </authorList>
    </citation>
    <scope>NUCLEOTIDE SEQUENCE [LARGE SCALE GENOMIC DNA]</scope>
    <source>
        <strain evidence="1 2">MK-B5</strain>
    </source>
</reference>
<proteinExistence type="predicted"/>
<keyword evidence="2" id="KW-1185">Reference proteome</keyword>
<accession>A0A423PLM0</accession>
<dbReference type="AlphaFoldDB" id="A0A423PLM0"/>
<gene>
    <name evidence="1" type="ORF">SAOR_10220</name>
</gene>
<evidence type="ECO:0000313" key="1">
    <source>
        <dbReference type="EMBL" id="ROO26510.1"/>
    </source>
</evidence>
<sequence length="36" mass="4072">MIALRDTNAYTAIMRCYPLEDIQAILMASIVISELK</sequence>
<name>A0A423PLM0_9GAMM</name>
<organism evidence="1 2">
    <name type="scientific">Salinisphaera orenii MK-B5</name>
    <dbReference type="NCBI Taxonomy" id="856730"/>
    <lineage>
        <taxon>Bacteria</taxon>
        <taxon>Pseudomonadati</taxon>
        <taxon>Pseudomonadota</taxon>
        <taxon>Gammaproteobacteria</taxon>
        <taxon>Salinisphaerales</taxon>
        <taxon>Salinisphaeraceae</taxon>
        <taxon>Salinisphaera</taxon>
    </lineage>
</organism>
<protein>
    <submittedName>
        <fullName evidence="1">Uncharacterized protein</fullName>
    </submittedName>
</protein>
<comment type="caution">
    <text evidence="1">The sequence shown here is derived from an EMBL/GenBank/DDBJ whole genome shotgun (WGS) entry which is preliminary data.</text>
</comment>
<dbReference type="EMBL" id="AYKH01000020">
    <property type="protein sequence ID" value="ROO26510.1"/>
    <property type="molecule type" value="Genomic_DNA"/>
</dbReference>
<evidence type="ECO:0000313" key="2">
    <source>
        <dbReference type="Proteomes" id="UP000283993"/>
    </source>
</evidence>